<sequence length="106" mass="11420">MEKIKPKIFISFAILSGLVLIAIAAFLYLFVFRSVEEEVSLDAAVASVASVTSTQASSATQPLETPTKEPEEQTLVGSWVLSDSQDSFVGYRVDEVLTSLGEFTAV</sequence>
<reference evidence="2" key="1">
    <citation type="submission" date="2018-05" db="EMBL/GenBank/DDBJ databases">
        <authorList>
            <person name="Lanie J.A."/>
            <person name="Ng W.-L."/>
            <person name="Kazmierczak K.M."/>
            <person name="Andrzejewski T.M."/>
            <person name="Davidsen T.M."/>
            <person name="Wayne K.J."/>
            <person name="Tettelin H."/>
            <person name="Glass J.I."/>
            <person name="Rusch D."/>
            <person name="Podicherti R."/>
            <person name="Tsui H.-C.T."/>
            <person name="Winkler M.E."/>
        </authorList>
    </citation>
    <scope>NUCLEOTIDE SEQUENCE</scope>
</reference>
<organism evidence="2">
    <name type="scientific">marine metagenome</name>
    <dbReference type="NCBI Taxonomy" id="408172"/>
    <lineage>
        <taxon>unclassified sequences</taxon>
        <taxon>metagenomes</taxon>
        <taxon>ecological metagenomes</taxon>
    </lineage>
</organism>
<keyword evidence="1" id="KW-0472">Membrane</keyword>
<name>A0A382SS97_9ZZZZ</name>
<gene>
    <name evidence="2" type="ORF">METZ01_LOCUS365527</name>
</gene>
<accession>A0A382SS97</accession>
<keyword evidence="1" id="KW-0812">Transmembrane</keyword>
<protein>
    <submittedName>
        <fullName evidence="2">Uncharacterized protein</fullName>
    </submittedName>
</protein>
<evidence type="ECO:0000313" key="2">
    <source>
        <dbReference type="EMBL" id="SVD12673.1"/>
    </source>
</evidence>
<keyword evidence="1" id="KW-1133">Transmembrane helix</keyword>
<dbReference type="AlphaFoldDB" id="A0A382SS97"/>
<feature type="transmembrane region" description="Helical" evidence="1">
    <location>
        <begin position="12"/>
        <end position="31"/>
    </location>
</feature>
<dbReference type="EMBL" id="UINC01131144">
    <property type="protein sequence ID" value="SVD12673.1"/>
    <property type="molecule type" value="Genomic_DNA"/>
</dbReference>
<feature type="non-terminal residue" evidence="2">
    <location>
        <position position="106"/>
    </location>
</feature>
<evidence type="ECO:0000256" key="1">
    <source>
        <dbReference type="SAM" id="Phobius"/>
    </source>
</evidence>
<proteinExistence type="predicted"/>